<keyword evidence="2" id="KW-0812">Transmembrane</keyword>
<keyword evidence="2" id="KW-0472">Membrane</keyword>
<feature type="region of interest" description="Disordered" evidence="1">
    <location>
        <begin position="1"/>
        <end position="156"/>
    </location>
</feature>
<feature type="compositionally biased region" description="Basic and acidic residues" evidence="1">
    <location>
        <begin position="417"/>
        <end position="428"/>
    </location>
</feature>
<dbReference type="Proteomes" id="UP000267251">
    <property type="component" value="Unassembled WGS sequence"/>
</dbReference>
<keyword evidence="4" id="KW-1185">Reference proteome</keyword>
<feature type="compositionally biased region" description="Low complexity" evidence="1">
    <location>
        <begin position="447"/>
        <end position="462"/>
    </location>
</feature>
<feature type="compositionally biased region" description="Polar residues" evidence="1">
    <location>
        <begin position="463"/>
        <end position="489"/>
    </location>
</feature>
<feature type="region of interest" description="Disordered" evidence="1">
    <location>
        <begin position="287"/>
        <end position="307"/>
    </location>
</feature>
<feature type="compositionally biased region" description="Basic and acidic residues" evidence="1">
    <location>
        <begin position="525"/>
        <end position="538"/>
    </location>
</feature>
<keyword evidence="2" id="KW-1133">Transmembrane helix</keyword>
<dbReference type="NCBIfam" id="NF041738">
    <property type="entry name" value="GG_III-CTERM"/>
    <property type="match status" value="1"/>
</dbReference>
<name>A0A4V1IXR3_9FUNG</name>
<sequence>MADRNSDAAGSAPTSSSNPAPAKVPQESEQDGSLPGILKAIDRWIGTNVLGHKPSEEASPVPPSNSPSSPVQPNNASPTRAQQPGSASRASDLIPPTNTLRDPSSFQSPTATGLSFAPSTSLSSPITSDTNGDGDGSVSQSGRETAQPGDFGSDPVTSDEFHCEGIQCPSVWIVIASGCALIFIITTVIFLVVRRKKRRAAVAEYSRGLPISHTSPPPYPMAAAVVSSSSFFTSPRGSLTTASHRSLSSTHSSPAPAHLNNTAPTRGAVEISQTIPTQGVIAMYEAPVFHPPPPPSNPPDGLTERKALPEPPIAYTRNRNSSIPSVPPFTAHSTVTSYQITDPAITRALGRSDRLPSSPTGDLVYVGDAEHREMMEPEVDPATFVRKSSIHPVGEPIAEDKNTWWEPRSGQAVLPPRAEHQNKTGDTKEMEDDEEDDYSAQATPYISSTSTGFTSGGSRTPTETASTYSDTNSSHMSGVSFQSTYTIKSRMSRKIIASPVTGGKEDDYSEGSRTPPSSGGLGCPERAKSFSQKTRDDSGPLPFA</sequence>
<reference evidence="4" key="1">
    <citation type="journal article" date="2018" name="Nat. Microbiol.">
        <title>Leveraging single-cell genomics to expand the fungal tree of life.</title>
        <authorList>
            <person name="Ahrendt S.R."/>
            <person name="Quandt C.A."/>
            <person name="Ciobanu D."/>
            <person name="Clum A."/>
            <person name="Salamov A."/>
            <person name="Andreopoulos B."/>
            <person name="Cheng J.F."/>
            <person name="Woyke T."/>
            <person name="Pelin A."/>
            <person name="Henrissat B."/>
            <person name="Reynolds N.K."/>
            <person name="Benny G.L."/>
            <person name="Smith M.E."/>
            <person name="James T.Y."/>
            <person name="Grigoriev I.V."/>
        </authorList>
    </citation>
    <scope>NUCLEOTIDE SEQUENCE [LARGE SCALE GENOMIC DNA]</scope>
</reference>
<dbReference type="OrthoDB" id="10594395at2759"/>
<organism evidence="3 4">
    <name type="scientific">Piptocephalis cylindrospora</name>
    <dbReference type="NCBI Taxonomy" id="1907219"/>
    <lineage>
        <taxon>Eukaryota</taxon>
        <taxon>Fungi</taxon>
        <taxon>Fungi incertae sedis</taxon>
        <taxon>Zoopagomycota</taxon>
        <taxon>Zoopagomycotina</taxon>
        <taxon>Zoopagomycetes</taxon>
        <taxon>Zoopagales</taxon>
        <taxon>Piptocephalidaceae</taxon>
        <taxon>Piptocephalis</taxon>
    </lineage>
</organism>
<dbReference type="AlphaFoldDB" id="A0A4V1IXR3"/>
<feature type="compositionally biased region" description="Low complexity" evidence="1">
    <location>
        <begin position="237"/>
        <end position="259"/>
    </location>
</feature>
<accession>A0A4V1IXR3</accession>
<gene>
    <name evidence="3" type="ORF">BJ684DRAFT_21467</name>
</gene>
<feature type="compositionally biased region" description="Acidic residues" evidence="1">
    <location>
        <begin position="429"/>
        <end position="438"/>
    </location>
</feature>
<feature type="region of interest" description="Disordered" evidence="1">
    <location>
        <begin position="415"/>
        <end position="544"/>
    </location>
</feature>
<protein>
    <submittedName>
        <fullName evidence="3">Uncharacterized protein</fullName>
    </submittedName>
</protein>
<feature type="compositionally biased region" description="Polar residues" evidence="1">
    <location>
        <begin position="79"/>
        <end position="89"/>
    </location>
</feature>
<evidence type="ECO:0000313" key="4">
    <source>
        <dbReference type="Proteomes" id="UP000267251"/>
    </source>
</evidence>
<feature type="region of interest" description="Disordered" evidence="1">
    <location>
        <begin position="237"/>
        <end position="269"/>
    </location>
</feature>
<proteinExistence type="predicted"/>
<dbReference type="EMBL" id="KZ988556">
    <property type="protein sequence ID" value="RKP11959.1"/>
    <property type="molecule type" value="Genomic_DNA"/>
</dbReference>
<feature type="transmembrane region" description="Helical" evidence="2">
    <location>
        <begin position="171"/>
        <end position="193"/>
    </location>
</feature>
<feature type="compositionally biased region" description="Pro residues" evidence="1">
    <location>
        <begin position="289"/>
        <end position="298"/>
    </location>
</feature>
<feature type="compositionally biased region" description="Low complexity" evidence="1">
    <location>
        <begin position="8"/>
        <end position="21"/>
    </location>
</feature>
<evidence type="ECO:0000256" key="2">
    <source>
        <dbReference type="SAM" id="Phobius"/>
    </source>
</evidence>
<evidence type="ECO:0000256" key="1">
    <source>
        <dbReference type="SAM" id="MobiDB-lite"/>
    </source>
</evidence>
<evidence type="ECO:0000313" key="3">
    <source>
        <dbReference type="EMBL" id="RKP11959.1"/>
    </source>
</evidence>
<feature type="compositionally biased region" description="Low complexity" evidence="1">
    <location>
        <begin position="66"/>
        <end position="78"/>
    </location>
</feature>
<feature type="compositionally biased region" description="Polar residues" evidence="1">
    <location>
        <begin position="96"/>
        <end position="144"/>
    </location>
</feature>